<dbReference type="Pfam" id="PF01636">
    <property type="entry name" value="APH"/>
    <property type="match status" value="1"/>
</dbReference>
<keyword evidence="3" id="KW-1185">Reference proteome</keyword>
<dbReference type="GO" id="GO:0016301">
    <property type="term" value="F:kinase activity"/>
    <property type="evidence" value="ECO:0007669"/>
    <property type="project" value="UniProtKB-KW"/>
</dbReference>
<dbReference type="RefSeq" id="WP_145772657.1">
    <property type="nucleotide sequence ID" value="NZ_BAAATQ010000384.1"/>
</dbReference>
<protein>
    <submittedName>
        <fullName evidence="2">Aminoglycoside phosphotransferase (APT) family kinase protein</fullName>
    </submittedName>
</protein>
<dbReference type="Gene3D" id="3.90.1200.10">
    <property type="match status" value="1"/>
</dbReference>
<dbReference type="OrthoDB" id="3806873at2"/>
<dbReference type="InterPro" id="IPR041726">
    <property type="entry name" value="ACAD10_11_N"/>
</dbReference>
<reference evidence="2 3" key="1">
    <citation type="submission" date="2019-07" db="EMBL/GenBank/DDBJ databases">
        <title>R&amp;d 2014.</title>
        <authorList>
            <person name="Klenk H.-P."/>
        </authorList>
    </citation>
    <scope>NUCLEOTIDE SEQUENCE [LARGE SCALE GENOMIC DNA]</scope>
    <source>
        <strain evidence="2 3">DSM 43868</strain>
    </source>
</reference>
<accession>A0A562I3U3</accession>
<evidence type="ECO:0000313" key="3">
    <source>
        <dbReference type="Proteomes" id="UP000319825"/>
    </source>
</evidence>
<proteinExistence type="predicted"/>
<comment type="caution">
    <text evidence="2">The sequence shown here is derived from an EMBL/GenBank/DDBJ whole genome shotgun (WGS) entry which is preliminary data.</text>
</comment>
<evidence type="ECO:0000313" key="2">
    <source>
        <dbReference type="EMBL" id="TWH65303.1"/>
    </source>
</evidence>
<dbReference type="EMBL" id="VLKE01000001">
    <property type="protein sequence ID" value="TWH65303.1"/>
    <property type="molecule type" value="Genomic_DNA"/>
</dbReference>
<dbReference type="Gene3D" id="3.30.200.20">
    <property type="entry name" value="Phosphorylase Kinase, domain 1"/>
    <property type="match status" value="1"/>
</dbReference>
<keyword evidence="2" id="KW-0808">Transferase</keyword>
<dbReference type="PANTHER" id="PTHR47829:SF1">
    <property type="entry name" value="HAD FAMILY PHOSPHATASE"/>
    <property type="match status" value="1"/>
</dbReference>
<sequence>MTTLPDASGSSRETDVLDLDALATLLGDAGAAAGDAPLSAELISGGRSNLTYRVTDGSRRWILRRPPFGEIMEGTHDVIREYRVMAGLSASKVPVPRVVLLDDGTVSAGAPCYLMDEVAGHVLRTPELVEAFPVPARRTLGEGLVDTLADLHDVDPEAVGLADLGRPKGYLERQLARWMRQYSTTKVRELDQVDEIARVLSARLPQHSEVSIVHGDYRIDNVIAAADGRVAAVLDWEMATLGDPLADLATLVMFTDEPGRRFNPITGGLTAVDGFLSKDAVVERYARRRRDIAHDLDWYLVFAQFKLAIILEQIHARHLMGNTVGDGEHGRVGPMVEELLAEAADGLALPGLRRRGAS</sequence>
<dbReference type="SUPFAM" id="SSF56112">
    <property type="entry name" value="Protein kinase-like (PK-like)"/>
    <property type="match status" value="1"/>
</dbReference>
<gene>
    <name evidence="2" type="ORF">JD77_00239</name>
</gene>
<dbReference type="InterPro" id="IPR052898">
    <property type="entry name" value="ACAD10-like"/>
</dbReference>
<feature type="domain" description="Aminoglycoside phosphotransferase" evidence="1">
    <location>
        <begin position="40"/>
        <end position="263"/>
    </location>
</feature>
<dbReference type="InterPro" id="IPR002575">
    <property type="entry name" value="Aminoglycoside_PTrfase"/>
</dbReference>
<dbReference type="Proteomes" id="UP000319825">
    <property type="component" value="Unassembled WGS sequence"/>
</dbReference>
<keyword evidence="2" id="KW-0418">Kinase</keyword>
<organism evidence="2 3">
    <name type="scientific">Micromonospora olivasterospora</name>
    <dbReference type="NCBI Taxonomy" id="1880"/>
    <lineage>
        <taxon>Bacteria</taxon>
        <taxon>Bacillati</taxon>
        <taxon>Actinomycetota</taxon>
        <taxon>Actinomycetes</taxon>
        <taxon>Micromonosporales</taxon>
        <taxon>Micromonosporaceae</taxon>
        <taxon>Micromonospora</taxon>
    </lineage>
</organism>
<dbReference type="InterPro" id="IPR011009">
    <property type="entry name" value="Kinase-like_dom_sf"/>
</dbReference>
<dbReference type="CDD" id="cd05154">
    <property type="entry name" value="ACAD10_11_N-like"/>
    <property type="match status" value="1"/>
</dbReference>
<evidence type="ECO:0000259" key="1">
    <source>
        <dbReference type="Pfam" id="PF01636"/>
    </source>
</evidence>
<dbReference type="PANTHER" id="PTHR47829">
    <property type="entry name" value="HYDROLASE, PUTATIVE (AFU_ORTHOLOGUE AFUA_1G12880)-RELATED"/>
    <property type="match status" value="1"/>
</dbReference>
<dbReference type="AlphaFoldDB" id="A0A562I3U3"/>
<name>A0A562I3U3_MICOL</name>